<proteinExistence type="predicted"/>
<evidence type="ECO:0000313" key="2">
    <source>
        <dbReference type="Proteomes" id="UP000032232"/>
    </source>
</evidence>
<reference evidence="1 2" key="1">
    <citation type="submission" date="2015-02" db="EMBL/GenBank/DDBJ databases">
        <title>Genome Sequence of Jannaschia aquimarina DSM28248, a member of the Roseobacter clade.</title>
        <authorList>
            <person name="Voget S."/>
            <person name="Daniel R."/>
        </authorList>
    </citation>
    <scope>NUCLEOTIDE SEQUENCE [LARGE SCALE GENOMIC DNA]</scope>
    <source>
        <strain evidence="1 2">GSW-M26</strain>
    </source>
</reference>
<dbReference type="PATRIC" id="fig|935700.4.peg.3151"/>
<dbReference type="Proteomes" id="UP000032232">
    <property type="component" value="Unassembled WGS sequence"/>
</dbReference>
<dbReference type="STRING" id="935700.jaqu_30500"/>
<evidence type="ECO:0000313" key="1">
    <source>
        <dbReference type="EMBL" id="KIT15227.1"/>
    </source>
</evidence>
<accession>A0A0D1CKF3</accession>
<organism evidence="1 2">
    <name type="scientific">Jannaschia aquimarina</name>
    <dbReference type="NCBI Taxonomy" id="935700"/>
    <lineage>
        <taxon>Bacteria</taxon>
        <taxon>Pseudomonadati</taxon>
        <taxon>Pseudomonadota</taxon>
        <taxon>Alphaproteobacteria</taxon>
        <taxon>Rhodobacterales</taxon>
        <taxon>Roseobacteraceae</taxon>
        <taxon>Jannaschia</taxon>
    </lineage>
</organism>
<keyword evidence="2" id="KW-1185">Reference proteome</keyword>
<dbReference type="RefSeq" id="WP_043919832.1">
    <property type="nucleotide sequence ID" value="NZ_FZPF01000011.1"/>
</dbReference>
<sequence>MTSEYSRMATVALRGYVAAIGATAETGERALRAAAGEAADIAKAAAGVIRAPEAEKGLAAELAMRVALEAQRSYLHGLRGATSLWTMAYLERFDPDPRDRDGG</sequence>
<protein>
    <submittedName>
        <fullName evidence="1">Uncharacterized protein</fullName>
    </submittedName>
</protein>
<dbReference type="AlphaFoldDB" id="A0A0D1CKF3"/>
<dbReference type="EMBL" id="JYFE01000055">
    <property type="protein sequence ID" value="KIT15227.1"/>
    <property type="molecule type" value="Genomic_DNA"/>
</dbReference>
<comment type="caution">
    <text evidence="1">The sequence shown here is derived from an EMBL/GenBank/DDBJ whole genome shotgun (WGS) entry which is preliminary data.</text>
</comment>
<gene>
    <name evidence="1" type="ORF">jaqu_30500</name>
</gene>
<name>A0A0D1CKF3_9RHOB</name>